<evidence type="ECO:0000313" key="4">
    <source>
        <dbReference type="EMBL" id="EFY90510.1"/>
    </source>
</evidence>
<gene>
    <name evidence="4" type="ORF">MAC_03504</name>
</gene>
<feature type="compositionally biased region" description="Basic and acidic residues" evidence="2">
    <location>
        <begin position="185"/>
        <end position="194"/>
    </location>
</feature>
<dbReference type="FunCoup" id="E9E0V6">
    <property type="interactions" value="24"/>
</dbReference>
<dbReference type="EMBL" id="GL698490">
    <property type="protein sequence ID" value="EFY90510.1"/>
    <property type="molecule type" value="Genomic_DNA"/>
</dbReference>
<comment type="subunit">
    <text evidence="1">Component of the ESCRT-0 complex composed of HSE1 and VPS27.</text>
</comment>
<keyword evidence="5" id="KW-1185">Reference proteome</keyword>
<dbReference type="STRING" id="655827.E9E0V6"/>
<dbReference type="InterPro" id="IPR045007">
    <property type="entry name" value="LSB5"/>
</dbReference>
<feature type="domain" description="VHS" evidence="3">
    <location>
        <begin position="34"/>
        <end position="162"/>
    </location>
</feature>
<dbReference type="Proteomes" id="UP000002499">
    <property type="component" value="Unassembled WGS sequence"/>
</dbReference>
<dbReference type="SMART" id="SM00288">
    <property type="entry name" value="VHS"/>
    <property type="match status" value="1"/>
</dbReference>
<dbReference type="InParanoid" id="E9E0V6"/>
<name>E9E0V6_METAQ</name>
<feature type="compositionally biased region" description="Basic and acidic residues" evidence="2">
    <location>
        <begin position="161"/>
        <end position="170"/>
    </location>
</feature>
<evidence type="ECO:0000259" key="3">
    <source>
        <dbReference type="PROSITE" id="PS50179"/>
    </source>
</evidence>
<dbReference type="InterPro" id="IPR044103">
    <property type="entry name" value="GAT_LSB5"/>
</dbReference>
<dbReference type="GO" id="GO:0007015">
    <property type="term" value="P:actin filament organization"/>
    <property type="evidence" value="ECO:0007669"/>
    <property type="project" value="InterPro"/>
</dbReference>
<feature type="compositionally biased region" description="Acidic residues" evidence="2">
    <location>
        <begin position="397"/>
        <end position="410"/>
    </location>
</feature>
<feature type="region of interest" description="Disordered" evidence="2">
    <location>
        <begin position="357"/>
        <end position="429"/>
    </location>
</feature>
<proteinExistence type="predicted"/>
<feature type="compositionally biased region" description="Basic residues" evidence="2">
    <location>
        <begin position="222"/>
        <end position="237"/>
    </location>
</feature>
<dbReference type="Gene3D" id="1.20.58.160">
    <property type="match status" value="1"/>
</dbReference>
<sequence>MLPGAIAASHDKQSFANTLQKKPYSAVTVTIENLTSESYAEEDLSGIPDLVEVIKLQASGPAEAARAIRKKLKYGTVHRQIRALVLLDGLIQNAGSQFQRALADEPLLERLRVCGTSNLSDPAVKNKCRELFREWAQYTNVPGLERVARLYKELPKRKVGMTREESKVIQETENPFGDDEEEEAERASEQKKQDNPGPSEGYHSGTLLDMQGGGGGSSIGLKKSKPKFKSKSKSKSGRKFDLEAEMKKMKSVIADATMASTALTNSLQTINREKERISENRAATQHFEACKQLRRRILRYVESEQWLGALLHANDKLVDALMAYEQLDHSIEADSDSDDELAEQTHMYRMITGKAQEDRAAAQNVPDLSGLTLETAPKHAPARPPRPAARRLSSATSEDEEEDDDDDDNPFGDKNVISTPAAEQGEPRW</sequence>
<dbReference type="GO" id="GO:0051666">
    <property type="term" value="P:actin cortical patch localization"/>
    <property type="evidence" value="ECO:0007669"/>
    <property type="project" value="TreeGrafter"/>
</dbReference>
<organism evidence="5">
    <name type="scientific">Metarhizium acridum (strain CQMa 102)</name>
    <dbReference type="NCBI Taxonomy" id="655827"/>
    <lineage>
        <taxon>Eukaryota</taxon>
        <taxon>Fungi</taxon>
        <taxon>Dikarya</taxon>
        <taxon>Ascomycota</taxon>
        <taxon>Pezizomycotina</taxon>
        <taxon>Sordariomycetes</taxon>
        <taxon>Hypocreomycetidae</taxon>
        <taxon>Hypocreales</taxon>
        <taxon>Clavicipitaceae</taxon>
        <taxon>Metarhizium</taxon>
    </lineage>
</organism>
<dbReference type="InterPro" id="IPR002014">
    <property type="entry name" value="VHS_dom"/>
</dbReference>
<dbReference type="HOGENOM" id="CLU_036827_0_0_1"/>
<dbReference type="CDD" id="cd16980">
    <property type="entry name" value="VHS_Lsb5"/>
    <property type="match status" value="1"/>
</dbReference>
<dbReference type="GO" id="GO:0043130">
    <property type="term" value="F:ubiquitin binding"/>
    <property type="evidence" value="ECO:0007669"/>
    <property type="project" value="InterPro"/>
</dbReference>
<dbReference type="InterPro" id="IPR008942">
    <property type="entry name" value="ENTH_VHS"/>
</dbReference>
<reference evidence="4 5" key="1">
    <citation type="journal article" date="2011" name="PLoS Genet.">
        <title>Genome sequencing and comparative transcriptomics of the model entomopathogenic fungi Metarhizium anisopliae and M. acridum.</title>
        <authorList>
            <person name="Gao Q."/>
            <person name="Jin K."/>
            <person name="Ying S.H."/>
            <person name="Zhang Y."/>
            <person name="Xiao G."/>
            <person name="Shang Y."/>
            <person name="Duan Z."/>
            <person name="Hu X."/>
            <person name="Xie X.Q."/>
            <person name="Zhou G."/>
            <person name="Peng G."/>
            <person name="Luo Z."/>
            <person name="Huang W."/>
            <person name="Wang B."/>
            <person name="Fang W."/>
            <person name="Wang S."/>
            <person name="Zhong Y."/>
            <person name="Ma L.J."/>
            <person name="St Leger R.J."/>
            <person name="Zhao G.P."/>
            <person name="Pei Y."/>
            <person name="Feng M.G."/>
            <person name="Xia Y."/>
            <person name="Wang C."/>
        </authorList>
    </citation>
    <scope>NUCLEOTIDE SEQUENCE [LARGE SCALE GENOMIC DNA]</scope>
    <source>
        <strain evidence="4 5">CQMa 102</strain>
    </source>
</reference>
<dbReference type="PANTHER" id="PTHR47789:SF1">
    <property type="entry name" value="LAS SEVENTEEN-BINDING PROTEIN 5"/>
    <property type="match status" value="1"/>
</dbReference>
<dbReference type="SUPFAM" id="SSF89009">
    <property type="entry name" value="GAT-like domain"/>
    <property type="match status" value="1"/>
</dbReference>
<dbReference type="GO" id="GO:0030479">
    <property type="term" value="C:actin cortical patch"/>
    <property type="evidence" value="ECO:0007669"/>
    <property type="project" value="TreeGrafter"/>
</dbReference>
<dbReference type="InterPro" id="IPR038425">
    <property type="entry name" value="GAT_sf"/>
</dbReference>
<dbReference type="PROSITE" id="PS50179">
    <property type="entry name" value="VHS"/>
    <property type="match status" value="1"/>
</dbReference>
<dbReference type="OMA" id="YGSVHRQ"/>
<dbReference type="Pfam" id="PF00790">
    <property type="entry name" value="VHS"/>
    <property type="match status" value="1"/>
</dbReference>
<dbReference type="PANTHER" id="PTHR47789">
    <property type="entry name" value="LAS SEVENTEEN-BINDING PROTEIN 5"/>
    <property type="match status" value="1"/>
</dbReference>
<dbReference type="GO" id="GO:0035091">
    <property type="term" value="F:phosphatidylinositol binding"/>
    <property type="evidence" value="ECO:0007669"/>
    <property type="project" value="InterPro"/>
</dbReference>
<dbReference type="SUPFAM" id="SSF48464">
    <property type="entry name" value="ENTH/VHS domain"/>
    <property type="match status" value="1"/>
</dbReference>
<dbReference type="AlphaFoldDB" id="E9E0V6"/>
<dbReference type="eggNOG" id="KOG1087">
    <property type="taxonomic scope" value="Eukaryota"/>
</dbReference>
<evidence type="ECO:0000313" key="5">
    <source>
        <dbReference type="Proteomes" id="UP000002499"/>
    </source>
</evidence>
<evidence type="ECO:0000256" key="2">
    <source>
        <dbReference type="SAM" id="MobiDB-lite"/>
    </source>
</evidence>
<protein>
    <submittedName>
        <fullName evidence="4">VHS domain protein</fullName>
    </submittedName>
</protein>
<dbReference type="CDD" id="cd14232">
    <property type="entry name" value="GAT_LSB5"/>
    <property type="match status" value="1"/>
</dbReference>
<dbReference type="GO" id="GO:0006897">
    <property type="term" value="P:endocytosis"/>
    <property type="evidence" value="ECO:0007669"/>
    <property type="project" value="InterPro"/>
</dbReference>
<feature type="region of interest" description="Disordered" evidence="2">
    <location>
        <begin position="161"/>
        <end position="241"/>
    </location>
</feature>
<dbReference type="Gene3D" id="1.25.40.90">
    <property type="match status" value="1"/>
</dbReference>
<accession>E9E0V6</accession>
<evidence type="ECO:0000256" key="1">
    <source>
        <dbReference type="ARBA" id="ARBA00011446"/>
    </source>
</evidence>
<dbReference type="GO" id="GO:0007034">
    <property type="term" value="P:vacuolar transport"/>
    <property type="evidence" value="ECO:0007669"/>
    <property type="project" value="UniProtKB-ARBA"/>
</dbReference>
<dbReference type="OrthoDB" id="10068368at2759"/>